<dbReference type="GO" id="GO:0005737">
    <property type="term" value="C:cytoplasm"/>
    <property type="evidence" value="ECO:0007669"/>
    <property type="project" value="TreeGrafter"/>
</dbReference>
<dbReference type="Pfam" id="PF00085">
    <property type="entry name" value="Thioredoxin"/>
    <property type="match status" value="1"/>
</dbReference>
<dbReference type="InterPro" id="IPR017937">
    <property type="entry name" value="Thioredoxin_CS"/>
</dbReference>
<evidence type="ECO:0000256" key="1">
    <source>
        <dbReference type="ARBA" id="ARBA00022448"/>
    </source>
</evidence>
<reference evidence="5" key="1">
    <citation type="submission" date="2023-03" db="EMBL/GenBank/DDBJ databases">
        <title>Massive genome expansion in bonnet fungi (Mycena s.s.) driven by repeated elements and novel gene families across ecological guilds.</title>
        <authorList>
            <consortium name="Lawrence Berkeley National Laboratory"/>
            <person name="Harder C.B."/>
            <person name="Miyauchi S."/>
            <person name="Viragh M."/>
            <person name="Kuo A."/>
            <person name="Thoen E."/>
            <person name="Andreopoulos B."/>
            <person name="Lu D."/>
            <person name="Skrede I."/>
            <person name="Drula E."/>
            <person name="Henrissat B."/>
            <person name="Morin E."/>
            <person name="Kohler A."/>
            <person name="Barry K."/>
            <person name="LaButti K."/>
            <person name="Morin E."/>
            <person name="Salamov A."/>
            <person name="Lipzen A."/>
            <person name="Mereny Z."/>
            <person name="Hegedus B."/>
            <person name="Baldrian P."/>
            <person name="Stursova M."/>
            <person name="Weitz H."/>
            <person name="Taylor A."/>
            <person name="Grigoriev I.V."/>
            <person name="Nagy L.G."/>
            <person name="Martin F."/>
            <person name="Kauserud H."/>
        </authorList>
    </citation>
    <scope>NUCLEOTIDE SEQUENCE</scope>
    <source>
        <strain evidence="5">9144</strain>
    </source>
</reference>
<accession>A0AAD6VT71</accession>
<dbReference type="InterPro" id="IPR036249">
    <property type="entry name" value="Thioredoxin-like_sf"/>
</dbReference>
<comment type="caution">
    <text evidence="5">The sequence shown here is derived from an EMBL/GenBank/DDBJ whole genome shotgun (WGS) entry which is preliminary data.</text>
</comment>
<evidence type="ECO:0000313" key="6">
    <source>
        <dbReference type="Proteomes" id="UP001219525"/>
    </source>
</evidence>
<evidence type="ECO:0000256" key="2">
    <source>
        <dbReference type="ARBA" id="ARBA00022982"/>
    </source>
</evidence>
<dbReference type="PANTHER" id="PTHR45663">
    <property type="entry name" value="GEO12009P1"/>
    <property type="match status" value="1"/>
</dbReference>
<dbReference type="EMBL" id="JARJCW010000011">
    <property type="protein sequence ID" value="KAJ7219558.1"/>
    <property type="molecule type" value="Genomic_DNA"/>
</dbReference>
<evidence type="ECO:0000313" key="5">
    <source>
        <dbReference type="EMBL" id="KAJ7219558.1"/>
    </source>
</evidence>
<dbReference type="PRINTS" id="PR00421">
    <property type="entry name" value="THIOREDOXIN"/>
</dbReference>
<dbReference type="InterPro" id="IPR013766">
    <property type="entry name" value="Thioredoxin_domain"/>
</dbReference>
<evidence type="ECO:0000256" key="3">
    <source>
        <dbReference type="ARBA" id="ARBA00023157"/>
    </source>
</evidence>
<dbReference type="PANTHER" id="PTHR45663:SF11">
    <property type="entry name" value="GEO12009P1"/>
    <property type="match status" value="1"/>
</dbReference>
<keyword evidence="2" id="KW-0249">Electron transport</keyword>
<keyword evidence="3" id="KW-1015">Disulfide bond</keyword>
<dbReference type="PROSITE" id="PS51352">
    <property type="entry name" value="THIOREDOXIN_2"/>
    <property type="match status" value="1"/>
</dbReference>
<dbReference type="AlphaFoldDB" id="A0AAD6VT71"/>
<name>A0AAD6VT71_9AGAR</name>
<dbReference type="GO" id="GO:0015035">
    <property type="term" value="F:protein-disulfide reductase activity"/>
    <property type="evidence" value="ECO:0007669"/>
    <property type="project" value="TreeGrafter"/>
</dbReference>
<dbReference type="Proteomes" id="UP001219525">
    <property type="component" value="Unassembled WGS sequence"/>
</dbReference>
<keyword evidence="6" id="KW-1185">Reference proteome</keyword>
<gene>
    <name evidence="5" type="ORF">GGX14DRAFT_592749</name>
</gene>
<proteinExistence type="predicted"/>
<feature type="domain" description="Thioredoxin" evidence="4">
    <location>
        <begin position="1"/>
        <end position="87"/>
    </location>
</feature>
<dbReference type="Gene3D" id="3.40.30.10">
    <property type="entry name" value="Glutaredoxin"/>
    <property type="match status" value="1"/>
</dbReference>
<feature type="non-terminal residue" evidence="5">
    <location>
        <position position="87"/>
    </location>
</feature>
<protein>
    <submittedName>
        <fullName evidence="5">Thioredoxin-like protein</fullName>
    </submittedName>
</protein>
<dbReference type="CDD" id="cd02947">
    <property type="entry name" value="TRX_family"/>
    <property type="match status" value="1"/>
</dbReference>
<dbReference type="PROSITE" id="PS00194">
    <property type="entry name" value="THIOREDOXIN_1"/>
    <property type="match status" value="1"/>
</dbReference>
<keyword evidence="1" id="KW-0813">Transport</keyword>
<organism evidence="5 6">
    <name type="scientific">Mycena pura</name>
    <dbReference type="NCBI Taxonomy" id="153505"/>
    <lineage>
        <taxon>Eukaryota</taxon>
        <taxon>Fungi</taxon>
        <taxon>Dikarya</taxon>
        <taxon>Basidiomycota</taxon>
        <taxon>Agaricomycotina</taxon>
        <taxon>Agaricomycetes</taxon>
        <taxon>Agaricomycetidae</taxon>
        <taxon>Agaricales</taxon>
        <taxon>Marasmiineae</taxon>
        <taxon>Mycenaceae</taxon>
        <taxon>Mycena</taxon>
    </lineage>
</organism>
<feature type="non-terminal residue" evidence="5">
    <location>
        <position position="1"/>
    </location>
</feature>
<dbReference type="SUPFAM" id="SSF52833">
    <property type="entry name" value="Thioredoxin-like"/>
    <property type="match status" value="1"/>
</dbReference>
<evidence type="ECO:0000259" key="4">
    <source>
        <dbReference type="PROSITE" id="PS51352"/>
    </source>
</evidence>
<sequence length="87" mass="9523">DRLVLVDFYADWCGPCHTLSPILRKLTAERTAGSGSQLDLVTLDRQLTQPLQVRALPTVVAFRGGKPLDQFVGALNETGVAKFLDKL</sequence>